<dbReference type="Proteomes" id="UP000003136">
    <property type="component" value="Unassembled WGS sequence"/>
</dbReference>
<dbReference type="Gene3D" id="1.10.1220.10">
    <property type="entry name" value="Met repressor-like"/>
    <property type="match status" value="1"/>
</dbReference>
<evidence type="ECO:0000313" key="2">
    <source>
        <dbReference type="Proteomes" id="UP000003136"/>
    </source>
</evidence>
<proteinExistence type="predicted"/>
<evidence type="ECO:0000313" key="1">
    <source>
        <dbReference type="EMBL" id="EEC57357.1"/>
    </source>
</evidence>
<dbReference type="AlphaFoldDB" id="B7AS11"/>
<reference evidence="1 2" key="2">
    <citation type="submission" date="2008-11" db="EMBL/GenBank/DDBJ databases">
        <authorList>
            <person name="Fulton L."/>
            <person name="Clifton S."/>
            <person name="Fulton B."/>
            <person name="Xu J."/>
            <person name="Minx P."/>
            <person name="Pepin K.H."/>
            <person name="Johnson M."/>
            <person name="Bhonagiri V."/>
            <person name="Nash W.E."/>
            <person name="Mardis E.R."/>
            <person name="Wilson R.K."/>
        </authorList>
    </citation>
    <scope>NUCLEOTIDE SEQUENCE [LARGE SCALE GENOMIC DNA]</scope>
    <source>
        <strain evidence="1 2">ATCC 43243</strain>
    </source>
</reference>
<dbReference type="GO" id="GO:0006355">
    <property type="term" value="P:regulation of DNA-templated transcription"/>
    <property type="evidence" value="ECO:0007669"/>
    <property type="project" value="InterPro"/>
</dbReference>
<dbReference type="HOGENOM" id="CLU_2912902_0_0_9"/>
<dbReference type="EMBL" id="ABVQ01000036">
    <property type="protein sequence ID" value="EEC57357.1"/>
    <property type="molecule type" value="Genomic_DNA"/>
</dbReference>
<keyword evidence="2" id="KW-1185">Reference proteome</keyword>
<dbReference type="InterPro" id="IPR007337">
    <property type="entry name" value="RelB/DinJ"/>
</dbReference>
<dbReference type="Pfam" id="PF04221">
    <property type="entry name" value="RelB"/>
    <property type="match status" value="1"/>
</dbReference>
<reference evidence="1 2" key="1">
    <citation type="submission" date="2008-11" db="EMBL/GenBank/DDBJ databases">
        <title>Draft genome sequence of Bacteroides pectinophilus (ATCC 43243).</title>
        <authorList>
            <person name="Sudarsanam P."/>
            <person name="Ley R."/>
            <person name="Guruge J."/>
            <person name="Turnbaugh P.J."/>
            <person name="Mahowald M."/>
            <person name="Liep D."/>
            <person name="Gordon J."/>
        </authorList>
    </citation>
    <scope>NUCLEOTIDE SEQUENCE [LARGE SCALE GENOMIC DNA]</scope>
    <source>
        <strain evidence="1 2">ATCC 43243</strain>
    </source>
</reference>
<gene>
    <name evidence="1" type="ORF">BACPEC_01865</name>
</gene>
<comment type="caution">
    <text evidence="1">The sequence shown here is derived from an EMBL/GenBank/DDBJ whole genome shotgun (WGS) entry which is preliminary data.</text>
</comment>
<dbReference type="STRING" id="483218.BACPEC_01865"/>
<name>B7AS11_9FIRM</name>
<sequence>MPDSYTHDTTITVTLDSELLNEVQSILDEIGIGMETAIVMYLEEIARNKRNPFEVAADACL</sequence>
<protein>
    <submittedName>
        <fullName evidence="1">Uncharacterized protein</fullName>
    </submittedName>
</protein>
<accession>B7AS11</accession>
<dbReference type="InterPro" id="IPR013321">
    <property type="entry name" value="Arc_rbn_hlx_hlx"/>
</dbReference>
<organism evidence="1 2">
    <name type="scientific">[Bacteroides] pectinophilus ATCC 43243</name>
    <dbReference type="NCBI Taxonomy" id="483218"/>
    <lineage>
        <taxon>Bacteria</taxon>
        <taxon>Bacillati</taxon>
        <taxon>Bacillota</taxon>
        <taxon>Clostridia</taxon>
        <taxon>Eubacteriales</taxon>
    </lineage>
</organism>